<keyword evidence="4" id="KW-0249">Electron transport</keyword>
<comment type="cofactor">
    <cofactor evidence="7">
        <name>[2Fe-2S] cluster</name>
        <dbReference type="ChEBI" id="CHEBI:190135"/>
    </cofactor>
</comment>
<keyword evidence="1" id="KW-0813">Transport</keyword>
<dbReference type="InterPro" id="IPR041854">
    <property type="entry name" value="BFD-like_2Fe2S-bd_dom_sf"/>
</dbReference>
<evidence type="ECO:0000313" key="11">
    <source>
        <dbReference type="EMBL" id="MDT0593908.1"/>
    </source>
</evidence>
<evidence type="ECO:0000313" key="12">
    <source>
        <dbReference type="Proteomes" id="UP001253545"/>
    </source>
</evidence>
<protein>
    <recommendedName>
        <fullName evidence="8">Bacterioferritin-associated ferredoxin</fullName>
    </recommendedName>
</protein>
<accession>A0ABU2ZMR3</accession>
<evidence type="ECO:0000256" key="8">
    <source>
        <dbReference type="ARBA" id="ARBA00039386"/>
    </source>
</evidence>
<keyword evidence="2" id="KW-0001">2Fe-2S</keyword>
<keyword evidence="6" id="KW-0411">Iron-sulfur</keyword>
<dbReference type="InterPro" id="IPR052371">
    <property type="entry name" value="BFD-associated_ferredoxin"/>
</dbReference>
<dbReference type="PANTHER" id="PTHR37424:SF1">
    <property type="entry name" value="BACTERIOFERRITIN-ASSOCIATED FERREDOXIN"/>
    <property type="match status" value="1"/>
</dbReference>
<dbReference type="EMBL" id="JAVRHX010000001">
    <property type="protein sequence ID" value="MDT0593908.1"/>
    <property type="molecule type" value="Genomic_DNA"/>
</dbReference>
<dbReference type="RefSeq" id="WP_311367403.1">
    <property type="nucleotide sequence ID" value="NZ_JAVRHX010000001.1"/>
</dbReference>
<evidence type="ECO:0000259" key="10">
    <source>
        <dbReference type="Pfam" id="PF04324"/>
    </source>
</evidence>
<keyword evidence="3" id="KW-0479">Metal-binding</keyword>
<reference evidence="11 12" key="1">
    <citation type="submission" date="2023-09" db="EMBL/GenBank/DDBJ databases">
        <authorList>
            <person name="Rey-Velasco X."/>
        </authorList>
    </citation>
    <scope>NUCLEOTIDE SEQUENCE [LARGE SCALE GENOMIC DNA]</scope>
    <source>
        <strain evidence="11 12">P117</strain>
    </source>
</reference>
<gene>
    <name evidence="11" type="ORF">RM552_03505</name>
</gene>
<dbReference type="Gene3D" id="1.10.10.1100">
    <property type="entry name" value="BFD-like [2Fe-2S]-binding domain"/>
    <property type="match status" value="1"/>
</dbReference>
<evidence type="ECO:0000256" key="3">
    <source>
        <dbReference type="ARBA" id="ARBA00022723"/>
    </source>
</evidence>
<evidence type="ECO:0000256" key="7">
    <source>
        <dbReference type="ARBA" id="ARBA00034078"/>
    </source>
</evidence>
<keyword evidence="5" id="KW-0408">Iron</keyword>
<name>A0ABU2ZMR3_9ALTE</name>
<evidence type="ECO:0000256" key="9">
    <source>
        <dbReference type="ARBA" id="ARBA00046332"/>
    </source>
</evidence>
<dbReference type="Pfam" id="PF04324">
    <property type="entry name" value="Fer2_BFD"/>
    <property type="match status" value="1"/>
</dbReference>
<evidence type="ECO:0000256" key="2">
    <source>
        <dbReference type="ARBA" id="ARBA00022714"/>
    </source>
</evidence>
<comment type="similarity">
    <text evidence="9">Belongs to the Bfd family.</text>
</comment>
<evidence type="ECO:0000256" key="4">
    <source>
        <dbReference type="ARBA" id="ARBA00022982"/>
    </source>
</evidence>
<evidence type="ECO:0000256" key="6">
    <source>
        <dbReference type="ARBA" id="ARBA00023014"/>
    </source>
</evidence>
<evidence type="ECO:0000256" key="1">
    <source>
        <dbReference type="ARBA" id="ARBA00022448"/>
    </source>
</evidence>
<dbReference type="Proteomes" id="UP001253545">
    <property type="component" value="Unassembled WGS sequence"/>
</dbReference>
<sequence length="64" mass="6967">MFVCVCHGITDKQIQTAAREQGVGNVRDLKQLLPLGSSCGTCVQMAQDIINDVIIDESLFKEVS</sequence>
<dbReference type="PANTHER" id="PTHR37424">
    <property type="entry name" value="BACTERIOFERRITIN-ASSOCIATED FERREDOXIN"/>
    <property type="match status" value="1"/>
</dbReference>
<comment type="caution">
    <text evidence="11">The sequence shown here is derived from an EMBL/GenBank/DDBJ whole genome shotgun (WGS) entry which is preliminary data.</text>
</comment>
<feature type="domain" description="BFD-like [2Fe-2S]-binding" evidence="10">
    <location>
        <begin position="3"/>
        <end position="51"/>
    </location>
</feature>
<keyword evidence="12" id="KW-1185">Reference proteome</keyword>
<dbReference type="InterPro" id="IPR007419">
    <property type="entry name" value="BFD-like_2Fe2S-bd_dom"/>
</dbReference>
<evidence type="ECO:0000256" key="5">
    <source>
        <dbReference type="ARBA" id="ARBA00023004"/>
    </source>
</evidence>
<organism evidence="11 12">
    <name type="scientific">Glaciecola petra</name>
    <dbReference type="NCBI Taxonomy" id="3075602"/>
    <lineage>
        <taxon>Bacteria</taxon>
        <taxon>Pseudomonadati</taxon>
        <taxon>Pseudomonadota</taxon>
        <taxon>Gammaproteobacteria</taxon>
        <taxon>Alteromonadales</taxon>
        <taxon>Alteromonadaceae</taxon>
        <taxon>Glaciecola</taxon>
    </lineage>
</organism>
<proteinExistence type="inferred from homology"/>